<comment type="caution">
    <text evidence="1">The sequence shown here is derived from an EMBL/GenBank/DDBJ whole genome shotgun (WGS) entry which is preliminary data.</text>
</comment>
<dbReference type="EMBL" id="PSQE01000001">
    <property type="protein sequence ID" value="RHN79210.1"/>
    <property type="molecule type" value="Genomic_DNA"/>
</dbReference>
<proteinExistence type="predicted"/>
<dbReference type="Proteomes" id="UP000265566">
    <property type="component" value="Chromosome 1"/>
</dbReference>
<sequence>MHDYAPRMGKTLTHYGYYRLTGLTLGPTIFVRKFHLSVVSRVNLFQDCSWLVTALHPKRPRWVKGKSKGLQLHGTLILKVITPTQLLETTEYYLHEPSTEQGYITCTQCVRLILVWHWDYTPSYLIVSLKFGYMTYLTTHVKRKKTHRHAFPSFIFYFYFKQVIAQDK</sequence>
<dbReference type="AlphaFoldDB" id="A0A396JLP7"/>
<evidence type="ECO:0000313" key="1">
    <source>
        <dbReference type="EMBL" id="RHN79210.1"/>
    </source>
</evidence>
<protein>
    <submittedName>
        <fullName evidence="1">Uncharacterized protein</fullName>
    </submittedName>
</protein>
<organism evidence="1">
    <name type="scientific">Medicago truncatula</name>
    <name type="common">Barrel medic</name>
    <name type="synonym">Medicago tribuloides</name>
    <dbReference type="NCBI Taxonomy" id="3880"/>
    <lineage>
        <taxon>Eukaryota</taxon>
        <taxon>Viridiplantae</taxon>
        <taxon>Streptophyta</taxon>
        <taxon>Embryophyta</taxon>
        <taxon>Tracheophyta</taxon>
        <taxon>Spermatophyta</taxon>
        <taxon>Magnoliopsida</taxon>
        <taxon>eudicotyledons</taxon>
        <taxon>Gunneridae</taxon>
        <taxon>Pentapetalae</taxon>
        <taxon>rosids</taxon>
        <taxon>fabids</taxon>
        <taxon>Fabales</taxon>
        <taxon>Fabaceae</taxon>
        <taxon>Papilionoideae</taxon>
        <taxon>50 kb inversion clade</taxon>
        <taxon>NPAAA clade</taxon>
        <taxon>Hologalegina</taxon>
        <taxon>IRL clade</taxon>
        <taxon>Trifolieae</taxon>
        <taxon>Medicago</taxon>
    </lineage>
</organism>
<reference evidence="1" key="1">
    <citation type="journal article" date="2018" name="Nat. Plants">
        <title>Whole-genome landscape of Medicago truncatula symbiotic genes.</title>
        <authorList>
            <person name="Pecrix Y."/>
            <person name="Gamas P."/>
            <person name="Carrere S."/>
        </authorList>
    </citation>
    <scope>NUCLEOTIDE SEQUENCE</scope>
    <source>
        <tissue evidence="1">Leaves</tissue>
    </source>
</reference>
<accession>A0A396JLP7</accession>
<gene>
    <name evidence="1" type="ORF">MtrunA17_Chr1g0174661</name>
</gene>
<name>A0A396JLP7_MEDTR</name>
<dbReference type="Gramene" id="rna2952">
    <property type="protein sequence ID" value="RHN79210.1"/>
    <property type="gene ID" value="gene2952"/>
</dbReference>